<dbReference type="NCBIfam" id="TIGR00274">
    <property type="entry name" value="N-acetylmuramic acid 6-phosphate etherase"/>
    <property type="match status" value="1"/>
</dbReference>
<dbReference type="InterPro" id="IPR005486">
    <property type="entry name" value="Glucokinase_regulatory_CS"/>
</dbReference>
<dbReference type="GO" id="GO:0009254">
    <property type="term" value="P:peptidoglycan turnover"/>
    <property type="evidence" value="ECO:0007669"/>
    <property type="project" value="TreeGrafter"/>
</dbReference>
<comment type="catalytic activity">
    <reaction evidence="3">
        <text>N-acetyl-D-muramate 6-phosphate + H2O = N-acetyl-D-glucosamine 6-phosphate + (R)-lactate</text>
        <dbReference type="Rhea" id="RHEA:26410"/>
        <dbReference type="ChEBI" id="CHEBI:15377"/>
        <dbReference type="ChEBI" id="CHEBI:16004"/>
        <dbReference type="ChEBI" id="CHEBI:57513"/>
        <dbReference type="ChEBI" id="CHEBI:58722"/>
        <dbReference type="EC" id="4.2.1.126"/>
    </reaction>
</comment>
<dbReference type="RefSeq" id="WP_194707259.1">
    <property type="nucleotide sequence ID" value="NZ_JADKPN010000007.1"/>
</dbReference>
<organism evidence="6 7">
    <name type="scientific">Nocardioides islandensis</name>
    <dbReference type="NCBI Taxonomy" id="433663"/>
    <lineage>
        <taxon>Bacteria</taxon>
        <taxon>Bacillati</taxon>
        <taxon>Actinomycetota</taxon>
        <taxon>Actinomycetes</taxon>
        <taxon>Propionibacteriales</taxon>
        <taxon>Nocardioidaceae</taxon>
        <taxon>Nocardioides</taxon>
    </lineage>
</organism>
<dbReference type="PANTHER" id="PTHR10088:SF4">
    <property type="entry name" value="GLUCOKINASE REGULATORY PROTEIN"/>
    <property type="match status" value="1"/>
</dbReference>
<evidence type="ECO:0000259" key="5">
    <source>
        <dbReference type="PROSITE" id="PS51464"/>
    </source>
</evidence>
<comment type="similarity">
    <text evidence="3">Belongs to the GCKR-like family. MurNAc-6-P etherase subfamily.</text>
</comment>
<comment type="caution">
    <text evidence="6">The sequence shown here is derived from an EMBL/GenBank/DDBJ whole genome shotgun (WGS) entry which is preliminary data.</text>
</comment>
<dbReference type="PANTHER" id="PTHR10088">
    <property type="entry name" value="GLUCOKINASE REGULATORY PROTEIN"/>
    <property type="match status" value="1"/>
</dbReference>
<dbReference type="Pfam" id="PF22645">
    <property type="entry name" value="GKRP_SIS_N"/>
    <property type="match status" value="1"/>
</dbReference>
<evidence type="ECO:0000256" key="1">
    <source>
        <dbReference type="ARBA" id="ARBA00023239"/>
    </source>
</evidence>
<dbReference type="InterPro" id="IPR046348">
    <property type="entry name" value="SIS_dom_sf"/>
</dbReference>
<feature type="region of interest" description="Disordered" evidence="4">
    <location>
        <begin position="292"/>
        <end position="311"/>
    </location>
</feature>
<evidence type="ECO:0000313" key="7">
    <source>
        <dbReference type="Proteomes" id="UP000640489"/>
    </source>
</evidence>
<dbReference type="GO" id="GO:0097367">
    <property type="term" value="F:carbohydrate derivative binding"/>
    <property type="evidence" value="ECO:0007669"/>
    <property type="project" value="InterPro"/>
</dbReference>
<evidence type="ECO:0000256" key="2">
    <source>
        <dbReference type="ARBA" id="ARBA00023277"/>
    </source>
</evidence>
<comment type="pathway">
    <text evidence="3">Amino-sugar metabolism; N-acetylmuramate degradation.</text>
</comment>
<dbReference type="InterPro" id="IPR001347">
    <property type="entry name" value="SIS_dom"/>
</dbReference>
<dbReference type="SUPFAM" id="SSF53697">
    <property type="entry name" value="SIS domain"/>
    <property type="match status" value="1"/>
</dbReference>
<comment type="miscellaneous">
    <text evidence="3">A lyase-type mechanism (elimination/hydration) is suggested for the cleavage of the lactyl ether bond of MurNAc 6-phosphate, with the formation of an alpha,beta-unsaturated aldehyde intermediate with (E)-stereochemistry, followed by the syn addition of water to give product.</text>
</comment>
<dbReference type="GO" id="GO:0016835">
    <property type="term" value="F:carbon-oxygen lyase activity"/>
    <property type="evidence" value="ECO:0007669"/>
    <property type="project" value="UniProtKB-UniRule"/>
</dbReference>
<evidence type="ECO:0000256" key="3">
    <source>
        <dbReference type="HAMAP-Rule" id="MF_00068"/>
    </source>
</evidence>
<dbReference type="SUPFAM" id="SSF53067">
    <property type="entry name" value="Actin-like ATPase domain"/>
    <property type="match status" value="1"/>
</dbReference>
<reference evidence="6" key="1">
    <citation type="submission" date="2020-11" db="EMBL/GenBank/DDBJ databases">
        <title>Nocardioides sp. nov., isolated from Soil of Cynanchum wilfordii Hemsley rhizosphere.</title>
        <authorList>
            <person name="Lee J.-S."/>
            <person name="Suh M.K."/>
            <person name="Kim J.-S."/>
        </authorList>
    </citation>
    <scope>NUCLEOTIDE SEQUENCE</scope>
    <source>
        <strain evidence="6">KCTC 19275</strain>
    </source>
</reference>
<evidence type="ECO:0000313" key="6">
    <source>
        <dbReference type="EMBL" id="MBF4764082.1"/>
    </source>
</evidence>
<feature type="active site" description="Proton donor" evidence="3">
    <location>
        <position position="390"/>
    </location>
</feature>
<dbReference type="PROSITE" id="PS51464">
    <property type="entry name" value="SIS"/>
    <property type="match status" value="1"/>
</dbReference>
<name>A0A930YER1_9ACTN</name>
<dbReference type="InterPro" id="IPR005488">
    <property type="entry name" value="Etherase_MurQ"/>
</dbReference>
<dbReference type="Gene3D" id="3.40.50.10490">
    <property type="entry name" value="Glucose-6-phosphate isomerase like protein, domain 1"/>
    <property type="match status" value="1"/>
</dbReference>
<keyword evidence="7" id="KW-1185">Reference proteome</keyword>
<dbReference type="NCBIfam" id="NF009222">
    <property type="entry name" value="PRK12570.1"/>
    <property type="match status" value="1"/>
</dbReference>
<dbReference type="HAMAP" id="MF_00068">
    <property type="entry name" value="MurQ"/>
    <property type="match status" value="1"/>
</dbReference>
<sequence length="610" mass="61296">MSPSSRLVAAVDLGKTNCRVRLVRDGDPIGTVAVPGTRGLADPGGADAARAAIAAGLAELDPPGDVDVLVVGAAGREAAGAGLERRLSGLAHELVLASDSVTSHVGAFSGGAGAMVAIGTGAVGLGVGSEGLVQVDGRGYWLGDDGGGSWIGRLALRHVLDSVAGQGFPTSLVAAAEARYGDLARLPGTLTAGDQVATTTAAFARDVVAAAEAGDRTALQVLDAAGAALARTLGQAAALSGTDRVTAVGGLAGVPLILDRLRRRLPDDLTWTEPAGTSLDGAVLLAERTDLPHEPHVSRTTSGARSADSLDDLATEQVRRDLDDLDQRSPEQLVDVLLAAEATVPAAVAAARDEIAAAVALAEKAVLAGGRILYVGAGTPGRLAAQEAAEIPPTYGTDPERVVAVLAGGGPAGAKAVEGAEDREDLGRSDLEALAPGPDDLVVGIAASGRTPYVLAALQTARQQGAPTVAVVNNPGTAIAGVADVAIELLTGPEVLAGSTRMKAGTAQKVVLNVLSTGAMVRTGKSYGAWMVDLRAANDKLRRRAQRILTEATGVSDEEALAALEAAGWRTKTALVAILARVDAASAENALTTSDGRARDAVALLTGEVR</sequence>
<keyword evidence="1 3" id="KW-0456">Lyase</keyword>
<dbReference type="Proteomes" id="UP000640489">
    <property type="component" value="Unassembled WGS sequence"/>
</dbReference>
<dbReference type="CDD" id="cd05007">
    <property type="entry name" value="SIS_Etherase"/>
    <property type="match status" value="1"/>
</dbReference>
<dbReference type="EC" id="4.2.1.126" evidence="3"/>
<dbReference type="NCBIfam" id="NF003915">
    <property type="entry name" value="PRK05441.1"/>
    <property type="match status" value="1"/>
</dbReference>
<keyword evidence="2 3" id="KW-0119">Carbohydrate metabolism</keyword>
<dbReference type="InterPro" id="IPR043129">
    <property type="entry name" value="ATPase_NBD"/>
</dbReference>
<dbReference type="Gene3D" id="3.30.420.40">
    <property type="match status" value="2"/>
</dbReference>
<dbReference type="Pfam" id="PF01869">
    <property type="entry name" value="BcrAD_BadFG"/>
    <property type="match status" value="1"/>
</dbReference>
<accession>A0A930YER1</accession>
<proteinExistence type="inferred from homology"/>
<evidence type="ECO:0000256" key="4">
    <source>
        <dbReference type="SAM" id="MobiDB-lite"/>
    </source>
</evidence>
<feature type="active site" evidence="3">
    <location>
        <position position="421"/>
    </location>
</feature>
<gene>
    <name evidence="3 6" type="primary">murQ</name>
    <name evidence="6" type="ORF">ISU07_13180</name>
</gene>
<dbReference type="PROSITE" id="PS01272">
    <property type="entry name" value="GCKR"/>
    <property type="match status" value="1"/>
</dbReference>
<dbReference type="AlphaFoldDB" id="A0A930YER1"/>
<comment type="function">
    <text evidence="3">Specifically catalyzes the cleavage of the D-lactyl ether substituent of MurNAc 6-phosphate, producing GlcNAc 6-phosphate and D-lactate.</text>
</comment>
<dbReference type="Gene3D" id="1.10.8.1080">
    <property type="match status" value="1"/>
</dbReference>
<dbReference type="InterPro" id="IPR040190">
    <property type="entry name" value="MURQ/GCKR"/>
</dbReference>
<protein>
    <recommendedName>
        <fullName evidence="3">N-acetylmuramic acid 6-phosphate etherase</fullName>
        <shortName evidence="3">MurNAc-6-P etherase</shortName>
        <ecNumber evidence="3">4.2.1.126</ecNumber>
    </recommendedName>
    <alternativeName>
        <fullName evidence="3">N-acetylmuramic acid 6-phosphate hydrolase</fullName>
    </alternativeName>
    <alternativeName>
        <fullName evidence="3">N-acetylmuramic acid 6-phosphate lyase</fullName>
    </alternativeName>
</protein>
<comment type="subunit">
    <text evidence="3">Homodimer.</text>
</comment>
<dbReference type="GO" id="GO:0016803">
    <property type="term" value="F:ether hydrolase activity"/>
    <property type="evidence" value="ECO:0007669"/>
    <property type="project" value="TreeGrafter"/>
</dbReference>
<dbReference type="GO" id="GO:0046348">
    <property type="term" value="P:amino sugar catabolic process"/>
    <property type="evidence" value="ECO:0007669"/>
    <property type="project" value="InterPro"/>
</dbReference>
<feature type="domain" description="SIS" evidence="5">
    <location>
        <begin position="362"/>
        <end position="525"/>
    </location>
</feature>
<dbReference type="EMBL" id="JADKPN010000007">
    <property type="protein sequence ID" value="MBF4764082.1"/>
    <property type="molecule type" value="Genomic_DNA"/>
</dbReference>
<dbReference type="InterPro" id="IPR002731">
    <property type="entry name" value="ATPase_BadF"/>
</dbReference>